<dbReference type="EMBL" id="JAOYOD010000001">
    <property type="protein sequence ID" value="MCV9385901.1"/>
    <property type="molecule type" value="Genomic_DNA"/>
</dbReference>
<dbReference type="PANTHER" id="PTHR43833:SF9">
    <property type="entry name" value="POTASSIUM CHANNEL PROTEIN YUGO-RELATED"/>
    <property type="match status" value="1"/>
</dbReference>
<dbReference type="InterPro" id="IPR036291">
    <property type="entry name" value="NAD(P)-bd_dom_sf"/>
</dbReference>
<gene>
    <name evidence="5" type="ORF">N7U62_04465</name>
</gene>
<dbReference type="RefSeq" id="WP_264136683.1">
    <property type="nucleotide sequence ID" value="NZ_JAOYOD010000001.1"/>
</dbReference>
<keyword evidence="6" id="KW-1185">Reference proteome</keyword>
<comment type="caution">
    <text evidence="5">The sequence shown here is derived from an EMBL/GenBank/DDBJ whole genome shotgun (WGS) entry which is preliminary data.</text>
</comment>
<dbReference type="Gene3D" id="1.10.287.70">
    <property type="match status" value="1"/>
</dbReference>
<feature type="transmembrane region" description="Helical" evidence="2">
    <location>
        <begin position="12"/>
        <end position="32"/>
    </location>
</feature>
<dbReference type="SUPFAM" id="SSF81324">
    <property type="entry name" value="Voltage-gated potassium channels"/>
    <property type="match status" value="1"/>
</dbReference>
<dbReference type="InterPro" id="IPR003148">
    <property type="entry name" value="RCK_N"/>
</dbReference>
<evidence type="ECO:0000259" key="4">
    <source>
        <dbReference type="Pfam" id="PF07885"/>
    </source>
</evidence>
<accession>A0ABT3CQ99</accession>
<name>A0ABT3CQ99_9BACT</name>
<dbReference type="Proteomes" id="UP001300692">
    <property type="component" value="Unassembled WGS sequence"/>
</dbReference>
<keyword evidence="2" id="KW-1133">Transmembrane helix</keyword>
<evidence type="ECO:0000313" key="6">
    <source>
        <dbReference type="Proteomes" id="UP001300692"/>
    </source>
</evidence>
<dbReference type="SUPFAM" id="SSF51735">
    <property type="entry name" value="NAD(P)-binding Rossmann-fold domains"/>
    <property type="match status" value="1"/>
</dbReference>
<dbReference type="InterPro" id="IPR036721">
    <property type="entry name" value="RCK_C_sf"/>
</dbReference>
<keyword evidence="2" id="KW-0472">Membrane</keyword>
<organism evidence="5 6">
    <name type="scientific">Reichenbachiella ulvae</name>
    <dbReference type="NCBI Taxonomy" id="2980104"/>
    <lineage>
        <taxon>Bacteria</taxon>
        <taxon>Pseudomonadati</taxon>
        <taxon>Bacteroidota</taxon>
        <taxon>Cytophagia</taxon>
        <taxon>Cytophagales</taxon>
        <taxon>Reichenbachiellaceae</taxon>
        <taxon>Reichenbachiella</taxon>
    </lineage>
</organism>
<evidence type="ECO:0000313" key="5">
    <source>
        <dbReference type="EMBL" id="MCV9385901.1"/>
    </source>
</evidence>
<reference evidence="5 6" key="1">
    <citation type="submission" date="2022-10" db="EMBL/GenBank/DDBJ databases">
        <title>Comparative genomics and taxonomic characterization of three novel marine species of genus Reichenbachiella exhibiting antioxidant and polysaccharide degradation activities.</title>
        <authorList>
            <person name="Muhammad N."/>
            <person name="Lee Y.-J."/>
            <person name="Ko J."/>
            <person name="Kim S.-G."/>
        </authorList>
    </citation>
    <scope>NUCLEOTIDE SEQUENCE [LARGE SCALE GENOMIC DNA]</scope>
    <source>
        <strain evidence="5 6">ABR2-5</strain>
    </source>
</reference>
<feature type="transmembrane region" description="Helical" evidence="2">
    <location>
        <begin position="74"/>
        <end position="98"/>
    </location>
</feature>
<evidence type="ECO:0000256" key="2">
    <source>
        <dbReference type="SAM" id="Phobius"/>
    </source>
</evidence>
<dbReference type="PRINTS" id="PR00169">
    <property type="entry name" value="KCHANNEL"/>
</dbReference>
<dbReference type="PANTHER" id="PTHR43833">
    <property type="entry name" value="POTASSIUM CHANNEL PROTEIN 2-RELATED-RELATED"/>
    <property type="match status" value="1"/>
</dbReference>
<feature type="domain" description="RCK N-terminal" evidence="3">
    <location>
        <begin position="118"/>
        <end position="237"/>
    </location>
</feature>
<protein>
    <submittedName>
        <fullName evidence="5">NAD-binding protein</fullName>
    </submittedName>
</protein>
<evidence type="ECO:0000259" key="3">
    <source>
        <dbReference type="Pfam" id="PF02254"/>
    </source>
</evidence>
<dbReference type="SUPFAM" id="SSF116726">
    <property type="entry name" value="TrkA C-terminal domain-like"/>
    <property type="match status" value="1"/>
</dbReference>
<dbReference type="Pfam" id="PF02254">
    <property type="entry name" value="TrkA_N"/>
    <property type="match status" value="1"/>
</dbReference>
<dbReference type="InterPro" id="IPR013099">
    <property type="entry name" value="K_chnl_dom"/>
</dbReference>
<comment type="subcellular location">
    <subcellularLocation>
        <location evidence="1">Cell membrane</location>
        <topology evidence="1">Multi-pass membrane protein</topology>
    </subcellularLocation>
</comment>
<dbReference type="Pfam" id="PF07885">
    <property type="entry name" value="Ion_trans_2"/>
    <property type="match status" value="1"/>
</dbReference>
<dbReference type="Gene3D" id="3.40.50.720">
    <property type="entry name" value="NAD(P)-binding Rossmann-like Domain"/>
    <property type="match status" value="1"/>
</dbReference>
<feature type="domain" description="Potassium channel" evidence="4">
    <location>
        <begin position="16"/>
        <end position="99"/>
    </location>
</feature>
<proteinExistence type="predicted"/>
<keyword evidence="2" id="KW-0812">Transmembrane</keyword>
<sequence length="361" mass="41196">MLNSSEQQKVNRFIFGILIGALIYFVLITLLIRFEQDSTQSSITNYHQAVWYTVVTLTTVGYGDIYPNTIYGRVIGYVFVLLSVGIYGLLIGQITNLVTTIKQNKMLGYNGTVFEDHVVMIGWSDFGQLVTEQLIGASKQVAIVTNKRSDIDLIYEKYNKKEVFTLYADFENFEALKKVNIEKSSVVFVNLTDDTEKLVFILNIKKIFDRLEFVVTLENANLKNTFINAGVTNAISPHEISSKILASYMFEPDVAAYTEDIMSFAHTPTDYDIKQFLVTYDNPFLNKTYNQAFEGIKSKFNGVLIGMVKRNMTGTRLLIKNPHKEYKIELGDYLIIIVNGSSFDVIQKAFNVQEGYFKERR</sequence>
<evidence type="ECO:0000256" key="1">
    <source>
        <dbReference type="ARBA" id="ARBA00004651"/>
    </source>
</evidence>
<dbReference type="InterPro" id="IPR050721">
    <property type="entry name" value="Trk_Ktr_HKT_K-transport"/>
</dbReference>